<accession>A0A937K247</accession>
<dbReference type="RefSeq" id="WP_202245178.1">
    <property type="nucleotide sequence ID" value="NZ_JAESIY010000007.1"/>
</dbReference>
<dbReference type="PANTHER" id="PTHR36919:SF2">
    <property type="entry name" value="BLL6627 PROTEIN"/>
    <property type="match status" value="1"/>
</dbReference>
<dbReference type="InterPro" id="IPR019223">
    <property type="entry name" value="DUF2147"/>
</dbReference>
<dbReference type="PANTHER" id="PTHR36919">
    <property type="entry name" value="BLR1215 PROTEIN"/>
    <property type="match status" value="1"/>
</dbReference>
<gene>
    <name evidence="2" type="ORF">JL102_14740</name>
</gene>
<dbReference type="Pfam" id="PF09917">
    <property type="entry name" value="DUF2147"/>
    <property type="match status" value="1"/>
</dbReference>
<dbReference type="EMBL" id="JAESIY010000007">
    <property type="protein sequence ID" value="MBL3657402.1"/>
    <property type="molecule type" value="Genomic_DNA"/>
</dbReference>
<evidence type="ECO:0000313" key="3">
    <source>
        <dbReference type="Proteomes" id="UP000659388"/>
    </source>
</evidence>
<sequence length="149" mass="17447">MRHIFIMILIFIMTNNSLGQNRANKITGTWYSNTKKGKVLIYKTGSQYYGKLIELEKFKDADGNELLDTNNPDETKRKRPLIGIVFLTDLKYDERKDRWKGRLYDYDGSSGNTYDSYITLKDDDILNIRGFWGLSWFGLNKGLKLTRIE</sequence>
<feature type="domain" description="DUF2147" evidence="1">
    <location>
        <begin position="28"/>
        <end position="139"/>
    </location>
</feature>
<keyword evidence="3" id="KW-1185">Reference proteome</keyword>
<protein>
    <submittedName>
        <fullName evidence="2">DUF2147 domain-containing protein</fullName>
    </submittedName>
</protein>
<comment type="caution">
    <text evidence="2">The sequence shown here is derived from an EMBL/GenBank/DDBJ whole genome shotgun (WGS) entry which is preliminary data.</text>
</comment>
<organism evidence="2 3">
    <name type="scientific">Fulvivirga sediminis</name>
    <dbReference type="NCBI Taxonomy" id="2803949"/>
    <lineage>
        <taxon>Bacteria</taxon>
        <taxon>Pseudomonadati</taxon>
        <taxon>Bacteroidota</taxon>
        <taxon>Cytophagia</taxon>
        <taxon>Cytophagales</taxon>
        <taxon>Fulvivirgaceae</taxon>
        <taxon>Fulvivirga</taxon>
    </lineage>
</organism>
<dbReference type="Gene3D" id="2.40.128.520">
    <property type="match status" value="1"/>
</dbReference>
<evidence type="ECO:0000259" key="1">
    <source>
        <dbReference type="Pfam" id="PF09917"/>
    </source>
</evidence>
<dbReference type="AlphaFoldDB" id="A0A937K247"/>
<dbReference type="Proteomes" id="UP000659388">
    <property type="component" value="Unassembled WGS sequence"/>
</dbReference>
<proteinExistence type="predicted"/>
<name>A0A937K247_9BACT</name>
<evidence type="ECO:0000313" key="2">
    <source>
        <dbReference type="EMBL" id="MBL3657402.1"/>
    </source>
</evidence>
<reference evidence="2" key="1">
    <citation type="submission" date="2021-01" db="EMBL/GenBank/DDBJ databases">
        <title>Fulvivirga kasyanovii gen. nov., sp nov., a novel member of the phylum Bacteroidetes isolated from seawater in a mussel farm.</title>
        <authorList>
            <person name="Zhao L.-H."/>
            <person name="Wang Z.-J."/>
        </authorList>
    </citation>
    <scope>NUCLEOTIDE SEQUENCE</scope>
    <source>
        <strain evidence="2">2943</strain>
    </source>
</reference>